<dbReference type="GO" id="GO:0016020">
    <property type="term" value="C:membrane"/>
    <property type="evidence" value="ECO:0007669"/>
    <property type="project" value="InterPro"/>
</dbReference>
<keyword evidence="3" id="KW-0963">Cytoplasm</keyword>
<dbReference type="HOGENOM" id="CLU_123235_1_2_0"/>
<name>D1AK34_SEBTE</name>
<keyword evidence="5" id="KW-0808">Transferase</keyword>
<reference evidence="10" key="1">
    <citation type="submission" date="2009-09" db="EMBL/GenBank/DDBJ databases">
        <title>The complete chromosome of Sebaldella termitidis ATCC 33386.</title>
        <authorList>
            <consortium name="US DOE Joint Genome Institute (JGI-PGF)"/>
            <person name="Lucas S."/>
            <person name="Copeland A."/>
            <person name="Lapidus A."/>
            <person name="Glavina del Rio T."/>
            <person name="Dalin E."/>
            <person name="Tice H."/>
            <person name="Bruce D."/>
            <person name="Goodwin L."/>
            <person name="Pitluck S."/>
            <person name="Kyrpides N."/>
            <person name="Mavromatis K."/>
            <person name="Ivanova N."/>
            <person name="Mikhailova N."/>
            <person name="Sims D."/>
            <person name="Meincke L."/>
            <person name="Brettin T."/>
            <person name="Detter J.C."/>
            <person name="Han C."/>
            <person name="Larimer F."/>
            <person name="Land M."/>
            <person name="Hauser L."/>
            <person name="Markowitz V."/>
            <person name="Cheng J.F."/>
            <person name="Hugenholtz P."/>
            <person name="Woyke T."/>
            <person name="Wu D."/>
            <person name="Eisen J.A."/>
        </authorList>
    </citation>
    <scope>NUCLEOTIDE SEQUENCE [LARGE SCALE GENOMIC DNA]</scope>
    <source>
        <strain evidence="10">ATCC 33386 / NCTC 11300</strain>
    </source>
</reference>
<evidence type="ECO:0000256" key="4">
    <source>
        <dbReference type="ARBA" id="ARBA00022597"/>
    </source>
</evidence>
<accession>D1AK34</accession>
<organism evidence="9 10">
    <name type="scientific">Sebaldella termitidis (strain ATCC 33386 / NCTC 11300)</name>
    <dbReference type="NCBI Taxonomy" id="526218"/>
    <lineage>
        <taxon>Bacteria</taxon>
        <taxon>Fusobacteriati</taxon>
        <taxon>Fusobacteriota</taxon>
        <taxon>Fusobacteriia</taxon>
        <taxon>Fusobacteriales</taxon>
        <taxon>Leptotrichiaceae</taxon>
        <taxon>Sebaldella</taxon>
    </lineage>
</organism>
<evidence type="ECO:0000256" key="2">
    <source>
        <dbReference type="ARBA" id="ARBA00022448"/>
    </source>
</evidence>
<keyword evidence="7" id="KW-0418">Kinase</keyword>
<dbReference type="STRING" id="526218.Sterm_2096"/>
<evidence type="ECO:0000256" key="6">
    <source>
        <dbReference type="ARBA" id="ARBA00022683"/>
    </source>
</evidence>
<dbReference type="GO" id="GO:0005737">
    <property type="term" value="C:cytoplasm"/>
    <property type="evidence" value="ECO:0007669"/>
    <property type="project" value="UniProtKB-SubCell"/>
</dbReference>
<keyword evidence="6" id="KW-0598">Phosphotransferase system</keyword>
<evidence type="ECO:0000313" key="9">
    <source>
        <dbReference type="EMBL" id="ACZ08950.1"/>
    </source>
</evidence>
<dbReference type="PROSITE" id="PS51096">
    <property type="entry name" value="PTS_EIIA_TYPE_4"/>
    <property type="match status" value="1"/>
</dbReference>
<dbReference type="AlphaFoldDB" id="D1AK34"/>
<evidence type="ECO:0000259" key="8">
    <source>
        <dbReference type="PROSITE" id="PS51096"/>
    </source>
</evidence>
<dbReference type="InterPro" id="IPR033887">
    <property type="entry name" value="PTS_IIA_man"/>
</dbReference>
<keyword evidence="2" id="KW-0813">Transport</keyword>
<dbReference type="eggNOG" id="COG2893">
    <property type="taxonomic scope" value="Bacteria"/>
</dbReference>
<dbReference type="CDD" id="cd00006">
    <property type="entry name" value="PTS_IIA_man"/>
    <property type="match status" value="1"/>
</dbReference>
<dbReference type="Gene3D" id="3.40.50.510">
    <property type="entry name" value="Phosphotransferase system, mannose-type IIA component"/>
    <property type="match status" value="1"/>
</dbReference>
<dbReference type="Pfam" id="PF03610">
    <property type="entry name" value="EIIA-man"/>
    <property type="match status" value="1"/>
</dbReference>
<protein>
    <submittedName>
        <fullName evidence="9">PTS system fructose subfamily IIA component</fullName>
    </submittedName>
</protein>
<dbReference type="InterPro" id="IPR051471">
    <property type="entry name" value="Bacterial_PTS_sugar_comp"/>
</dbReference>
<dbReference type="GO" id="GO:0016301">
    <property type="term" value="F:kinase activity"/>
    <property type="evidence" value="ECO:0007669"/>
    <property type="project" value="UniProtKB-KW"/>
</dbReference>
<dbReference type="SUPFAM" id="SSF53062">
    <property type="entry name" value="PTS system fructose IIA component-like"/>
    <property type="match status" value="1"/>
</dbReference>
<evidence type="ECO:0000256" key="3">
    <source>
        <dbReference type="ARBA" id="ARBA00022490"/>
    </source>
</evidence>
<keyword evidence="4" id="KW-0762">Sugar transport</keyword>
<evidence type="ECO:0000256" key="7">
    <source>
        <dbReference type="ARBA" id="ARBA00022777"/>
    </source>
</evidence>
<dbReference type="RefSeq" id="WP_012861544.1">
    <property type="nucleotide sequence ID" value="NC_013517.1"/>
</dbReference>
<evidence type="ECO:0000313" key="10">
    <source>
        <dbReference type="Proteomes" id="UP000000845"/>
    </source>
</evidence>
<reference evidence="9 10" key="2">
    <citation type="journal article" date="2010" name="Stand. Genomic Sci.">
        <title>Complete genome sequence of Sebaldella termitidis type strain (NCTC 11300).</title>
        <authorList>
            <person name="Harmon-Smith M."/>
            <person name="Celia L."/>
            <person name="Chertkov O."/>
            <person name="Lapidus A."/>
            <person name="Copeland A."/>
            <person name="Glavina Del Rio T."/>
            <person name="Nolan M."/>
            <person name="Lucas S."/>
            <person name="Tice H."/>
            <person name="Cheng J.F."/>
            <person name="Han C."/>
            <person name="Detter J.C."/>
            <person name="Bruce D."/>
            <person name="Goodwin L."/>
            <person name="Pitluck S."/>
            <person name="Pati A."/>
            <person name="Liolios K."/>
            <person name="Ivanova N."/>
            <person name="Mavromatis K."/>
            <person name="Mikhailova N."/>
            <person name="Chen A."/>
            <person name="Palaniappan K."/>
            <person name="Land M."/>
            <person name="Hauser L."/>
            <person name="Chang Y.J."/>
            <person name="Jeffries C.D."/>
            <person name="Brettin T."/>
            <person name="Goker M."/>
            <person name="Beck B."/>
            <person name="Bristow J."/>
            <person name="Eisen J.A."/>
            <person name="Markowitz V."/>
            <person name="Hugenholtz P."/>
            <person name="Kyrpides N.C."/>
            <person name="Klenk H.P."/>
            <person name="Chen F."/>
        </authorList>
    </citation>
    <scope>NUCLEOTIDE SEQUENCE [LARGE SCALE GENOMIC DNA]</scope>
    <source>
        <strain evidence="10">ATCC 33386 / NCTC 11300</strain>
    </source>
</reference>
<dbReference type="KEGG" id="str:Sterm_2096"/>
<dbReference type="EMBL" id="CP001739">
    <property type="protein sequence ID" value="ACZ08950.1"/>
    <property type="molecule type" value="Genomic_DNA"/>
</dbReference>
<dbReference type="Proteomes" id="UP000000845">
    <property type="component" value="Chromosome"/>
</dbReference>
<comment type="subcellular location">
    <subcellularLocation>
        <location evidence="1">Cytoplasm</location>
    </subcellularLocation>
</comment>
<dbReference type="PANTHER" id="PTHR33799:SF1">
    <property type="entry name" value="PTS SYSTEM MANNOSE-SPECIFIC EIIAB COMPONENT-RELATED"/>
    <property type="match status" value="1"/>
</dbReference>
<dbReference type="GO" id="GO:0009401">
    <property type="term" value="P:phosphoenolpyruvate-dependent sugar phosphotransferase system"/>
    <property type="evidence" value="ECO:0007669"/>
    <property type="project" value="UniProtKB-KW"/>
</dbReference>
<dbReference type="InterPro" id="IPR036662">
    <property type="entry name" value="PTS_EIIA_man-typ_sf"/>
</dbReference>
<evidence type="ECO:0000256" key="5">
    <source>
        <dbReference type="ARBA" id="ARBA00022679"/>
    </source>
</evidence>
<evidence type="ECO:0000256" key="1">
    <source>
        <dbReference type="ARBA" id="ARBA00004496"/>
    </source>
</evidence>
<dbReference type="InterPro" id="IPR004701">
    <property type="entry name" value="PTS_EIIA_man-typ"/>
</dbReference>
<sequence length="142" mass="15932">MKEIPVILISHGHYAKYALESAEMIIGKQENCEVISVTEDKDLDSVTKELEEVYKKLKNEKGAVILTDIRGGTPSNAAANLLVREDDILALSGYNMPLLLELFTNRDLEMEDLKEGLYEAFRESLVDLRAETAGLCEEEIEL</sequence>
<dbReference type="PANTHER" id="PTHR33799">
    <property type="entry name" value="PTS PERMEASE-RELATED-RELATED"/>
    <property type="match status" value="1"/>
</dbReference>
<keyword evidence="10" id="KW-1185">Reference proteome</keyword>
<proteinExistence type="predicted"/>
<feature type="domain" description="PTS EIIA type-4" evidence="8">
    <location>
        <begin position="3"/>
        <end position="125"/>
    </location>
</feature>
<gene>
    <name evidence="9" type="ordered locus">Sterm_2096</name>
</gene>